<protein>
    <submittedName>
        <fullName evidence="2">Helix-turn-helix domain-containing protein</fullName>
    </submittedName>
</protein>
<dbReference type="EMBL" id="CP077107">
    <property type="protein sequence ID" value="QXO94436.1"/>
    <property type="molecule type" value="Genomic_DNA"/>
</dbReference>
<dbReference type="Proteomes" id="UP000694228">
    <property type="component" value="Chromosome"/>
</dbReference>
<dbReference type="AlphaFoldDB" id="A0A8F5VLP7"/>
<evidence type="ECO:0000313" key="3">
    <source>
        <dbReference type="Proteomes" id="UP000694228"/>
    </source>
</evidence>
<feature type="region of interest" description="Disordered" evidence="1">
    <location>
        <begin position="114"/>
        <end position="148"/>
    </location>
</feature>
<gene>
    <name evidence="2" type="ORF">KSK55_14110</name>
</gene>
<accession>A0A8F5VLP7</accession>
<evidence type="ECO:0000313" key="2">
    <source>
        <dbReference type="EMBL" id="QXO94436.1"/>
    </source>
</evidence>
<dbReference type="OrthoDB" id="117811at2157"/>
<organism evidence="2 3">
    <name type="scientific">Methanospirillum hungatei</name>
    <dbReference type="NCBI Taxonomy" id="2203"/>
    <lineage>
        <taxon>Archaea</taxon>
        <taxon>Methanobacteriati</taxon>
        <taxon>Methanobacteriota</taxon>
        <taxon>Stenosarchaea group</taxon>
        <taxon>Methanomicrobia</taxon>
        <taxon>Methanomicrobiales</taxon>
        <taxon>Methanospirillaceae</taxon>
        <taxon>Methanospirillum</taxon>
    </lineage>
</organism>
<sequence length="243" mass="27606">MKMVHSKQTITLSISPQIISRLRILAAEHHVPIEEVATDLIYQALQIKKHDPVRVVQMDQKGHFSSSDSEILREIIQRQDGEITWLREQIARLSTLTPTTHVIRHEYPAISDDTRVLKPLIPDEKKQSHPTEEKEEDNSDATLPSQISLEDVQYNATETGMESDDLITSEYSGHARVGEQTLRDSIGGVREEKKYSVREAAAIAGESESVLLEYISDGFLPAERDGTEYRIQGVDLRRYIMSR</sequence>
<reference evidence="2 3" key="1">
    <citation type="submission" date="2021-06" db="EMBL/GenBank/DDBJ databases">
        <title>Complete genome sequence of the secondary alcohol utilizing methanogen Methanospirillum hungatei strain GP1.</title>
        <authorList>
            <person name="Day L.A."/>
            <person name="Costa K.C."/>
        </authorList>
    </citation>
    <scope>NUCLEOTIDE SEQUENCE [LARGE SCALE GENOMIC DNA]</scope>
    <source>
        <strain evidence="2 3">GP1</strain>
    </source>
</reference>
<proteinExistence type="predicted"/>
<name>A0A8F5VLP7_METHU</name>
<feature type="compositionally biased region" description="Basic and acidic residues" evidence="1">
    <location>
        <begin position="114"/>
        <end position="132"/>
    </location>
</feature>
<evidence type="ECO:0000256" key="1">
    <source>
        <dbReference type="SAM" id="MobiDB-lite"/>
    </source>
</evidence>